<accession>A0AAU1HWX6</accession>
<keyword evidence="1" id="KW-1133">Transmembrane helix</keyword>
<organism evidence="2">
    <name type="scientific">Streptomyces sp. NBC_00180</name>
    <dbReference type="NCBI Taxonomy" id="2903632"/>
    <lineage>
        <taxon>Bacteria</taxon>
        <taxon>Bacillati</taxon>
        <taxon>Actinomycetota</taxon>
        <taxon>Actinomycetes</taxon>
        <taxon>Kitasatosporales</taxon>
        <taxon>Streptomycetaceae</taxon>
        <taxon>Streptomyces</taxon>
    </lineage>
</organism>
<evidence type="ECO:0000256" key="1">
    <source>
        <dbReference type="SAM" id="Phobius"/>
    </source>
</evidence>
<proteinExistence type="predicted"/>
<dbReference type="AlphaFoldDB" id="A0AAU1HWX6"/>
<keyword evidence="1" id="KW-0812">Transmembrane</keyword>
<feature type="transmembrane region" description="Helical" evidence="1">
    <location>
        <begin position="6"/>
        <end position="24"/>
    </location>
</feature>
<evidence type="ECO:0000313" key="2">
    <source>
        <dbReference type="EMBL" id="WTP87237.1"/>
    </source>
</evidence>
<dbReference type="EMBL" id="CP108140">
    <property type="protein sequence ID" value="WTP87237.1"/>
    <property type="molecule type" value="Genomic_DNA"/>
</dbReference>
<protein>
    <submittedName>
        <fullName evidence="2">Uncharacterized protein</fullName>
    </submittedName>
</protein>
<keyword evidence="1" id="KW-0472">Membrane</keyword>
<gene>
    <name evidence="2" type="ORF">OG477_18490</name>
</gene>
<sequence>MEWVSPVISGVSAALSLIAIVIVAKMTAQRDHEKWLREERVRSAVQLKLAVSRVRVQYSYPPEEVTPDSYANHFDFAEVNSAMAHLDLVGSPSVVTEVKNLRQRVREFVRAGKDGGTEWRARRDALDATMDRIIDIVRKDMFL</sequence>
<reference evidence="2" key="1">
    <citation type="submission" date="2022-10" db="EMBL/GenBank/DDBJ databases">
        <title>The complete genomes of actinobacterial strains from the NBC collection.</title>
        <authorList>
            <person name="Joergensen T.S."/>
            <person name="Alvarez Arevalo M."/>
            <person name="Sterndorff E.B."/>
            <person name="Faurdal D."/>
            <person name="Vuksanovic O."/>
            <person name="Mourched A.-S."/>
            <person name="Charusanti P."/>
            <person name="Shaw S."/>
            <person name="Blin K."/>
            <person name="Weber T."/>
        </authorList>
    </citation>
    <scope>NUCLEOTIDE SEQUENCE</scope>
    <source>
        <strain evidence="2">NBC 00180</strain>
    </source>
</reference>
<name>A0AAU1HWX6_9ACTN</name>